<reference evidence="3" key="1">
    <citation type="submission" date="2019-08" db="EMBL/GenBank/DDBJ databases">
        <title>Complete Genome Sequence of the Polysaccharide-Degrading Rumen Bacterium Pseudobutyrivibrio xylanivorans MA3014.</title>
        <authorList>
            <person name="Palevich N."/>
            <person name="Maclean P.H."/>
            <person name="Kelly W.J."/>
            <person name="Leahy S.C."/>
            <person name="Rakonjac J."/>
            <person name="Attwood G.T."/>
        </authorList>
    </citation>
    <scope>NUCLEOTIDE SEQUENCE [LARGE SCALE GENOMIC DNA]</scope>
    <source>
        <strain evidence="3">MA3014</strain>
    </source>
</reference>
<dbReference type="Pfam" id="PF04230">
    <property type="entry name" value="PS_pyruv_trans"/>
    <property type="match status" value="1"/>
</dbReference>
<dbReference type="GO" id="GO:0016740">
    <property type="term" value="F:transferase activity"/>
    <property type="evidence" value="ECO:0007669"/>
    <property type="project" value="UniProtKB-KW"/>
</dbReference>
<evidence type="ECO:0000313" key="3">
    <source>
        <dbReference type="Proteomes" id="UP000327030"/>
    </source>
</evidence>
<organism evidence="2 3">
    <name type="scientific">Pseudobutyrivibrio xylanivorans</name>
    <dbReference type="NCBI Taxonomy" id="185007"/>
    <lineage>
        <taxon>Bacteria</taxon>
        <taxon>Bacillati</taxon>
        <taxon>Bacillota</taxon>
        <taxon>Clostridia</taxon>
        <taxon>Lachnospirales</taxon>
        <taxon>Lachnospiraceae</taxon>
        <taxon>Pseudobutyrivibrio</taxon>
    </lineage>
</organism>
<gene>
    <name evidence="2" type="ORF">FXF36_03185</name>
</gene>
<protein>
    <submittedName>
        <fullName evidence="2">Polysaccharide pyruvyl transferase family protein</fullName>
    </submittedName>
</protein>
<dbReference type="OrthoDB" id="5672604at2"/>
<dbReference type="Proteomes" id="UP000327030">
    <property type="component" value="Chromosome 1"/>
</dbReference>
<evidence type="ECO:0000313" key="2">
    <source>
        <dbReference type="EMBL" id="QFJ53940.1"/>
    </source>
</evidence>
<name>A0A5P6VNE0_PSEXY</name>
<proteinExistence type="predicted"/>
<evidence type="ECO:0000259" key="1">
    <source>
        <dbReference type="Pfam" id="PF04230"/>
    </source>
</evidence>
<accession>A0A5P6VNE0</accession>
<dbReference type="EMBL" id="CP043028">
    <property type="protein sequence ID" value="QFJ53940.1"/>
    <property type="molecule type" value="Genomic_DNA"/>
</dbReference>
<sequence length="345" mass="40640">MCDKVKYGRITYYDVNSELTEYTNIGDWCQTFAIDNLYEKLGVSKSDIIDINRSELPTYKGEKLLVVIQADCRQLDRRDFFPLSDDIVPVYLGIHRTEKKHILNSIDRFTEIIGCRDEATCIMFKSLGYNAFISGCLTLTLPKRPEIGDYTELYLVDVPHEINKYIPSAYAGHVHKVTHEIFNSKNPEDESRKIYDEYRRKARLVVTSRLHCLVPCLAMGIPVVLVRKYYDDRYGFVEKYVKPYLVEELSEINWDVEPVDVDEIKLLIMDVAKSMINKKVSSEGWHINDLSQEMKKLDIYYDKRKRVQYESPFMTKMYYRINRISPKLARFIRLKLLVRFTVIEK</sequence>
<dbReference type="KEGG" id="pxv:FXF36_03185"/>
<dbReference type="InterPro" id="IPR007345">
    <property type="entry name" value="Polysacch_pyruvyl_Trfase"/>
</dbReference>
<dbReference type="AlphaFoldDB" id="A0A5P6VNE0"/>
<feature type="domain" description="Polysaccharide pyruvyl transferase" evidence="1">
    <location>
        <begin position="95"/>
        <end position="226"/>
    </location>
</feature>
<keyword evidence="2" id="KW-0808">Transferase</keyword>